<accession>E0UA31</accession>
<dbReference type="Pfam" id="PF04085">
    <property type="entry name" value="MreC"/>
    <property type="match status" value="1"/>
</dbReference>
<dbReference type="KEGG" id="cyj:Cyan7822_4306"/>
<dbReference type="EMBL" id="CP002198">
    <property type="protein sequence ID" value="ADN16223.1"/>
    <property type="molecule type" value="Genomic_DNA"/>
</dbReference>
<name>E0UA31_GLOV7</name>
<reference evidence="8" key="1">
    <citation type="journal article" date="2011" name="MBio">
        <title>Novel metabolic attributes of the genus Cyanothece, comprising a group of unicellular nitrogen-fixing Cyanobacteria.</title>
        <authorList>
            <person name="Bandyopadhyay A."/>
            <person name="Elvitigala T."/>
            <person name="Welsh E."/>
            <person name="Stockel J."/>
            <person name="Liberton M."/>
            <person name="Min H."/>
            <person name="Sherman L.A."/>
            <person name="Pakrasi H.B."/>
        </authorList>
    </citation>
    <scope>NUCLEOTIDE SEQUENCE [LARGE SCALE GENOMIC DNA]</scope>
    <source>
        <strain evidence="8">PCC 7822</strain>
    </source>
</reference>
<evidence type="ECO:0000313" key="8">
    <source>
        <dbReference type="Proteomes" id="UP000008206"/>
    </source>
</evidence>
<dbReference type="GO" id="GO:0005886">
    <property type="term" value="C:plasma membrane"/>
    <property type="evidence" value="ECO:0007669"/>
    <property type="project" value="TreeGrafter"/>
</dbReference>
<dbReference type="GO" id="GO:0008360">
    <property type="term" value="P:regulation of cell shape"/>
    <property type="evidence" value="ECO:0007669"/>
    <property type="project" value="UniProtKB-KW"/>
</dbReference>
<dbReference type="OrthoDB" id="9792313at2"/>
<dbReference type="InterPro" id="IPR042175">
    <property type="entry name" value="Cell/Rod_MreC_2"/>
</dbReference>
<dbReference type="PANTHER" id="PTHR34138:SF1">
    <property type="entry name" value="CELL SHAPE-DETERMINING PROTEIN MREC"/>
    <property type="match status" value="1"/>
</dbReference>
<dbReference type="NCBIfam" id="NF010527">
    <property type="entry name" value="PRK13922.6-2"/>
    <property type="match status" value="1"/>
</dbReference>
<evidence type="ECO:0000256" key="3">
    <source>
        <dbReference type="ARBA" id="ARBA00022960"/>
    </source>
</evidence>
<proteinExistence type="inferred from homology"/>
<dbReference type="eggNOG" id="COG1792">
    <property type="taxonomic scope" value="Bacteria"/>
</dbReference>
<evidence type="ECO:0000259" key="6">
    <source>
        <dbReference type="Pfam" id="PF04085"/>
    </source>
</evidence>
<sequence>MFIVRRRWTRRGLRMVLAGLALGSGWFFYQTHSAAILELYAVVTRPFQTDSAQIKQQQLTDARVSELQERVKELEQQNQQLKALLGYFEAQPKPAITAPVIGRSSDDWWQQLILGRGSRDGIETGAAVTGIGGLVGRISEVTPHTSRVLLISNPTSRVGVTISRSRSMGLIEGQGSKIAVMRFFEKVPDVRPGDTVTTSSVSRLFPAGLPIGRVQSVNLESRGPAPEAKIELIAPINNLEWVIVHPLKSHEEFN</sequence>
<dbReference type="Proteomes" id="UP000008206">
    <property type="component" value="Chromosome"/>
</dbReference>
<protein>
    <recommendedName>
        <fullName evidence="2">Cell shape-determining protein MreC</fullName>
    </recommendedName>
    <alternativeName>
        <fullName evidence="4">Cell shape protein MreC</fullName>
    </alternativeName>
</protein>
<gene>
    <name evidence="7" type="ordered locus">Cyan7822_4306</name>
</gene>
<dbReference type="PANTHER" id="PTHR34138">
    <property type="entry name" value="CELL SHAPE-DETERMINING PROTEIN MREC"/>
    <property type="match status" value="1"/>
</dbReference>
<comment type="similarity">
    <text evidence="1">Belongs to the MreC family.</text>
</comment>
<evidence type="ECO:0000256" key="1">
    <source>
        <dbReference type="ARBA" id="ARBA00009369"/>
    </source>
</evidence>
<feature type="domain" description="Rod shape-determining protein MreC beta-barrel core" evidence="6">
    <location>
        <begin position="100"/>
        <end position="244"/>
    </location>
</feature>
<dbReference type="Gene3D" id="2.40.10.350">
    <property type="entry name" value="Rod shape-determining protein MreC, domain 2"/>
    <property type="match status" value="1"/>
</dbReference>
<dbReference type="STRING" id="497965.Cyan7822_4306"/>
<dbReference type="Gene3D" id="2.40.10.340">
    <property type="entry name" value="Rod shape-determining protein MreC, domain 1"/>
    <property type="match status" value="1"/>
</dbReference>
<dbReference type="AlphaFoldDB" id="E0UA31"/>
<keyword evidence="3" id="KW-0133">Cell shape</keyword>
<dbReference type="HOGENOM" id="CLU_042663_4_0_3"/>
<dbReference type="InterPro" id="IPR055342">
    <property type="entry name" value="MreC_beta-barrel_core"/>
</dbReference>
<feature type="coiled-coil region" evidence="5">
    <location>
        <begin position="57"/>
        <end position="91"/>
    </location>
</feature>
<evidence type="ECO:0000256" key="2">
    <source>
        <dbReference type="ARBA" id="ARBA00013855"/>
    </source>
</evidence>
<evidence type="ECO:0000256" key="4">
    <source>
        <dbReference type="ARBA" id="ARBA00032089"/>
    </source>
</evidence>
<dbReference type="RefSeq" id="WP_013324286.1">
    <property type="nucleotide sequence ID" value="NC_014501.1"/>
</dbReference>
<organism evidence="7 8">
    <name type="scientific">Gloeothece verrucosa (strain PCC 7822)</name>
    <name type="common">Cyanothece sp. (strain PCC 7822)</name>
    <dbReference type="NCBI Taxonomy" id="497965"/>
    <lineage>
        <taxon>Bacteria</taxon>
        <taxon>Bacillati</taxon>
        <taxon>Cyanobacteriota</taxon>
        <taxon>Cyanophyceae</taxon>
        <taxon>Oscillatoriophycideae</taxon>
        <taxon>Chroococcales</taxon>
        <taxon>Aphanothecaceae</taxon>
        <taxon>Gloeothece</taxon>
        <taxon>Gloeothece verrucosa</taxon>
    </lineage>
</organism>
<keyword evidence="8" id="KW-1185">Reference proteome</keyword>
<dbReference type="NCBIfam" id="TIGR00219">
    <property type="entry name" value="mreC"/>
    <property type="match status" value="1"/>
</dbReference>
<keyword evidence="5" id="KW-0175">Coiled coil</keyword>
<evidence type="ECO:0000256" key="5">
    <source>
        <dbReference type="SAM" id="Coils"/>
    </source>
</evidence>
<dbReference type="InterPro" id="IPR042177">
    <property type="entry name" value="Cell/Rod_1"/>
</dbReference>
<dbReference type="InterPro" id="IPR007221">
    <property type="entry name" value="MreC"/>
</dbReference>
<evidence type="ECO:0000313" key="7">
    <source>
        <dbReference type="EMBL" id="ADN16223.1"/>
    </source>
</evidence>